<accession>A0A8J5UQJ7</accession>
<sequence>MPPHPFYRRLLKEYKALNATTLPGITLISNDENLTDFIFQIKISNHNLYPETDLYYLSIQITEDYPVDCPQVKFIIYEPPIDLTQDDDTSSIEIIEKSTIPIHPHIYSNGHICLNLLGEDWTPACSIESILLSIQSMLNTNDKLERPPDNESYIRHAPLNPKRTRFVYHDDNV</sequence>
<comment type="caution">
    <text evidence="3">The sequence shown here is derived from an EMBL/GenBank/DDBJ whole genome shotgun (WGS) entry which is preliminary data.</text>
</comment>
<evidence type="ECO:0000313" key="3">
    <source>
        <dbReference type="EMBL" id="KAG7664816.1"/>
    </source>
</evidence>
<dbReference type="CDD" id="cd23808">
    <property type="entry name" value="UBCc_UBE2W"/>
    <property type="match status" value="1"/>
</dbReference>
<protein>
    <recommendedName>
        <fullName evidence="2">UBC core domain-containing protein</fullName>
    </recommendedName>
</protein>
<evidence type="ECO:0000259" key="2">
    <source>
        <dbReference type="PROSITE" id="PS50127"/>
    </source>
</evidence>
<name>A0A8J5UQJ7_9ASCO</name>
<evidence type="ECO:0000256" key="1">
    <source>
        <dbReference type="ARBA" id="ARBA00022786"/>
    </source>
</evidence>
<gene>
    <name evidence="3" type="ORF">J8A68_001633</name>
</gene>
<dbReference type="PANTHER" id="PTHR24067">
    <property type="entry name" value="UBIQUITIN-CONJUGATING ENZYME E2"/>
    <property type="match status" value="1"/>
</dbReference>
<organism evidence="3 4">
    <name type="scientific">[Candida] subhashii</name>
    <dbReference type="NCBI Taxonomy" id="561895"/>
    <lineage>
        <taxon>Eukaryota</taxon>
        <taxon>Fungi</taxon>
        <taxon>Dikarya</taxon>
        <taxon>Ascomycota</taxon>
        <taxon>Saccharomycotina</taxon>
        <taxon>Pichiomycetes</taxon>
        <taxon>Debaryomycetaceae</taxon>
        <taxon>Spathaspora</taxon>
    </lineage>
</organism>
<dbReference type="EMBL" id="JAGSYN010000063">
    <property type="protein sequence ID" value="KAG7664816.1"/>
    <property type="molecule type" value="Genomic_DNA"/>
</dbReference>
<proteinExistence type="predicted"/>
<dbReference type="OrthoDB" id="406833at2759"/>
<dbReference type="SMART" id="SM00212">
    <property type="entry name" value="UBCc"/>
    <property type="match status" value="1"/>
</dbReference>
<keyword evidence="1" id="KW-0833">Ubl conjugation pathway</keyword>
<dbReference type="RefSeq" id="XP_049265048.1">
    <property type="nucleotide sequence ID" value="XM_049405306.1"/>
</dbReference>
<dbReference type="InterPro" id="IPR000608">
    <property type="entry name" value="UBC"/>
</dbReference>
<dbReference type="Proteomes" id="UP000694255">
    <property type="component" value="Unassembled WGS sequence"/>
</dbReference>
<reference evidence="3 4" key="1">
    <citation type="journal article" date="2021" name="DNA Res.">
        <title>Genome analysis of Candida subhashii reveals its hybrid nature and dual mitochondrial genome conformations.</title>
        <authorList>
            <person name="Mixao V."/>
            <person name="Hegedusova E."/>
            <person name="Saus E."/>
            <person name="Pryszcz L.P."/>
            <person name="Cillingova A."/>
            <person name="Nosek J."/>
            <person name="Gabaldon T."/>
        </authorList>
    </citation>
    <scope>NUCLEOTIDE SEQUENCE [LARGE SCALE GENOMIC DNA]</scope>
    <source>
        <strain evidence="3 4">CBS 10753</strain>
    </source>
</reference>
<dbReference type="FunFam" id="3.10.110.10:FF:000072">
    <property type="entry name" value="Ubiquitin-conjugating enzyme E2 W"/>
    <property type="match status" value="1"/>
</dbReference>
<keyword evidence="4" id="KW-1185">Reference proteome</keyword>
<dbReference type="AlphaFoldDB" id="A0A8J5UQJ7"/>
<evidence type="ECO:0000313" key="4">
    <source>
        <dbReference type="Proteomes" id="UP000694255"/>
    </source>
</evidence>
<dbReference type="Pfam" id="PF00179">
    <property type="entry name" value="UQ_con"/>
    <property type="match status" value="1"/>
</dbReference>
<feature type="domain" description="UBC core" evidence="2">
    <location>
        <begin position="5"/>
        <end position="173"/>
    </location>
</feature>
<dbReference type="PROSITE" id="PS50127">
    <property type="entry name" value="UBC_2"/>
    <property type="match status" value="1"/>
</dbReference>
<dbReference type="GeneID" id="73468434"/>
<dbReference type="InterPro" id="IPR050113">
    <property type="entry name" value="Ub_conjugating_enzyme"/>
</dbReference>